<feature type="compositionally biased region" description="Low complexity" evidence="5">
    <location>
        <begin position="73"/>
        <end position="88"/>
    </location>
</feature>
<dbReference type="InterPro" id="IPR004167">
    <property type="entry name" value="PSBD"/>
</dbReference>
<reference evidence="7 8" key="1">
    <citation type="submission" date="2019-11" db="EMBL/GenBank/DDBJ databases">
        <title>Comparative genomics of hydrocarbon-degrading Desulfosarcina strains.</title>
        <authorList>
            <person name="Watanabe M."/>
            <person name="Kojima H."/>
            <person name="Fukui M."/>
        </authorList>
    </citation>
    <scope>NUCLEOTIDE SEQUENCE [LARGE SCALE GENOMIC DNA]</scope>
    <source>
        <strain evidence="7 8">28bB2T</strain>
    </source>
</reference>
<keyword evidence="3 7" id="KW-0808">Transferase</keyword>
<dbReference type="Pfam" id="PF00198">
    <property type="entry name" value="2-oxoacid_dh"/>
    <property type="match status" value="1"/>
</dbReference>
<protein>
    <submittedName>
        <fullName evidence="7">Dihydrolipoyllysine-residue acetyltransferase component of acetoin cleaving system</fullName>
    </submittedName>
</protein>
<dbReference type="Proteomes" id="UP000425960">
    <property type="component" value="Chromosome"/>
</dbReference>
<evidence type="ECO:0000256" key="3">
    <source>
        <dbReference type="ARBA" id="ARBA00022679"/>
    </source>
</evidence>
<dbReference type="PANTHER" id="PTHR43178:SF5">
    <property type="entry name" value="LIPOAMIDE ACYLTRANSFERASE COMPONENT OF BRANCHED-CHAIN ALPHA-KETO ACID DEHYDROGENASE COMPLEX, MITOCHONDRIAL"/>
    <property type="match status" value="1"/>
</dbReference>
<dbReference type="Pfam" id="PF02817">
    <property type="entry name" value="E3_binding"/>
    <property type="match status" value="1"/>
</dbReference>
<organism evidence="7 8">
    <name type="scientific">Desulfosarcina ovata subsp. sediminis</name>
    <dbReference type="NCBI Taxonomy" id="885957"/>
    <lineage>
        <taxon>Bacteria</taxon>
        <taxon>Pseudomonadati</taxon>
        <taxon>Thermodesulfobacteriota</taxon>
        <taxon>Desulfobacteria</taxon>
        <taxon>Desulfobacterales</taxon>
        <taxon>Desulfosarcinaceae</taxon>
        <taxon>Desulfosarcina</taxon>
    </lineage>
</organism>
<accession>A0A5K7ZNB4</accession>
<dbReference type="InterPro" id="IPR050743">
    <property type="entry name" value="2-oxoacid_DH_E2_comp"/>
</dbReference>
<dbReference type="SUPFAM" id="SSF47005">
    <property type="entry name" value="Peripheral subunit-binding domain of 2-oxo acid dehydrogenase complex"/>
    <property type="match status" value="1"/>
</dbReference>
<dbReference type="SUPFAM" id="SSF52777">
    <property type="entry name" value="CoA-dependent acyltransferases"/>
    <property type="match status" value="1"/>
</dbReference>
<comment type="similarity">
    <text evidence="2">Belongs to the 2-oxoacid dehydrogenase family.</text>
</comment>
<dbReference type="PROSITE" id="PS51826">
    <property type="entry name" value="PSBD"/>
    <property type="match status" value="1"/>
</dbReference>
<feature type="region of interest" description="Disordered" evidence="5">
    <location>
        <begin position="71"/>
        <end position="97"/>
    </location>
</feature>
<dbReference type="KEGG" id="dov:DSCO28_16750"/>
<evidence type="ECO:0000256" key="2">
    <source>
        <dbReference type="ARBA" id="ARBA00007317"/>
    </source>
</evidence>
<dbReference type="GO" id="GO:0031405">
    <property type="term" value="F:lipoic acid binding"/>
    <property type="evidence" value="ECO:0007669"/>
    <property type="project" value="TreeGrafter"/>
</dbReference>
<dbReference type="Gene3D" id="4.10.320.10">
    <property type="entry name" value="E3-binding domain"/>
    <property type="match status" value="1"/>
</dbReference>
<dbReference type="InterPro" id="IPR036625">
    <property type="entry name" value="E3-bd_dom_sf"/>
</dbReference>
<dbReference type="PANTHER" id="PTHR43178">
    <property type="entry name" value="DIHYDROLIPOAMIDE ACETYLTRANSFERASE COMPONENT OF PYRUVATE DEHYDROGENASE COMPLEX"/>
    <property type="match status" value="1"/>
</dbReference>
<evidence type="ECO:0000259" key="6">
    <source>
        <dbReference type="PROSITE" id="PS51826"/>
    </source>
</evidence>
<name>A0A5K7ZNB4_9BACT</name>
<dbReference type="GO" id="GO:0005737">
    <property type="term" value="C:cytoplasm"/>
    <property type="evidence" value="ECO:0007669"/>
    <property type="project" value="TreeGrafter"/>
</dbReference>
<dbReference type="InterPro" id="IPR023213">
    <property type="entry name" value="CAT-like_dom_sf"/>
</dbReference>
<evidence type="ECO:0000256" key="5">
    <source>
        <dbReference type="SAM" id="MobiDB-lite"/>
    </source>
</evidence>
<dbReference type="Gene3D" id="3.30.559.10">
    <property type="entry name" value="Chloramphenicol acetyltransferase-like domain"/>
    <property type="match status" value="1"/>
</dbReference>
<gene>
    <name evidence="7" type="primary">acoC</name>
    <name evidence="7" type="ORF">DSCO28_16750</name>
</gene>
<dbReference type="GO" id="GO:0016407">
    <property type="term" value="F:acetyltransferase activity"/>
    <property type="evidence" value="ECO:0007669"/>
    <property type="project" value="TreeGrafter"/>
</dbReference>
<evidence type="ECO:0000313" key="7">
    <source>
        <dbReference type="EMBL" id="BBO81109.1"/>
    </source>
</evidence>
<sequence>MILETEKVAHELVAPSAGILAVFGKAGEEYLCGTVVGAVAETKDEYEAIKKDPAKFLAEQGTVPIEMLDEAESAAASPEAENAAPASELTAGDQGGSERIRISPLARNLAKEQGVVLSTVKGSGPGGRIIKRDIEAAIALGRQKAPDAAARVPQTASPAAAADAERVAGKRVLETIPFTGMRKSIADNLHHSLSSSARVTVMFELDVTDLMEFRSYYANQAGTLGFKVTYTDLFVLMVSRCLKAIPIMNSSIVGNEIKIWKDINIGFAVAVKRSETESGLVVPVIKNTEQMSLGDIAKARIALMEKARSNTLAMDEISGGTFTLTNTGALSSAGWQIQTPIMSPGEAVVLGTGTIVDRPVVKNRAIVIGSIMPMSLSFDHRIMDGIPPGQFMDKLTQMATEPQMILI</sequence>
<comment type="cofactor">
    <cofactor evidence="1">
        <name>(R)-lipoate</name>
        <dbReference type="ChEBI" id="CHEBI:83088"/>
    </cofactor>
</comment>
<evidence type="ECO:0000313" key="8">
    <source>
        <dbReference type="Proteomes" id="UP000425960"/>
    </source>
</evidence>
<feature type="domain" description="Peripheral subunit-binding (PSBD)" evidence="6">
    <location>
        <begin position="101"/>
        <end position="138"/>
    </location>
</feature>
<proteinExistence type="inferred from homology"/>
<dbReference type="AlphaFoldDB" id="A0A5K7ZNB4"/>
<evidence type="ECO:0000256" key="1">
    <source>
        <dbReference type="ARBA" id="ARBA00001938"/>
    </source>
</evidence>
<evidence type="ECO:0000256" key="4">
    <source>
        <dbReference type="ARBA" id="ARBA00023315"/>
    </source>
</evidence>
<dbReference type="InterPro" id="IPR001078">
    <property type="entry name" value="2-oxoacid_DH_actylTfrase"/>
</dbReference>
<keyword evidence="4" id="KW-0012">Acyltransferase</keyword>
<dbReference type="EMBL" id="AP021876">
    <property type="protein sequence ID" value="BBO81109.1"/>
    <property type="molecule type" value="Genomic_DNA"/>
</dbReference>